<keyword evidence="5" id="KW-0408">Iron</keyword>
<evidence type="ECO:0000256" key="1">
    <source>
        <dbReference type="ARBA" id="ARBA00022485"/>
    </source>
</evidence>
<dbReference type="AlphaFoldDB" id="A0A0F9SQ98"/>
<evidence type="ECO:0000256" key="7">
    <source>
        <dbReference type="ARBA" id="ARBA00023204"/>
    </source>
</evidence>
<evidence type="ECO:0000256" key="3">
    <source>
        <dbReference type="ARBA" id="ARBA00022763"/>
    </source>
</evidence>
<keyword evidence="3" id="KW-0227">DNA damage</keyword>
<evidence type="ECO:0000259" key="8">
    <source>
        <dbReference type="SMART" id="SM00986"/>
    </source>
</evidence>
<keyword evidence="6" id="KW-0411">Iron-sulfur</keyword>
<accession>A0A0F9SQ98</accession>
<evidence type="ECO:0000256" key="4">
    <source>
        <dbReference type="ARBA" id="ARBA00022801"/>
    </source>
</evidence>
<gene>
    <name evidence="9" type="ORF">LCGC14_0746560</name>
</gene>
<name>A0A0F9SQ98_9ZZZZ</name>
<keyword evidence="4" id="KW-0378">Hydrolase</keyword>
<keyword evidence="1" id="KW-0004">4Fe-4S</keyword>
<dbReference type="InterPro" id="IPR005122">
    <property type="entry name" value="Uracil-DNA_glycosylase-like"/>
</dbReference>
<dbReference type="InterPro" id="IPR051536">
    <property type="entry name" value="UDG_Type-4/5"/>
</dbReference>
<dbReference type="GO" id="GO:0051539">
    <property type="term" value="F:4 iron, 4 sulfur cluster binding"/>
    <property type="evidence" value="ECO:0007669"/>
    <property type="project" value="UniProtKB-KW"/>
</dbReference>
<dbReference type="GO" id="GO:0097506">
    <property type="term" value="F:deaminated base DNA N-glycosylase activity"/>
    <property type="evidence" value="ECO:0007669"/>
    <property type="project" value="UniProtKB-ARBA"/>
</dbReference>
<dbReference type="SMART" id="SM00986">
    <property type="entry name" value="UDG"/>
    <property type="match status" value="1"/>
</dbReference>
<evidence type="ECO:0000256" key="5">
    <source>
        <dbReference type="ARBA" id="ARBA00023004"/>
    </source>
</evidence>
<dbReference type="Pfam" id="PF03167">
    <property type="entry name" value="UDG"/>
    <property type="match status" value="1"/>
</dbReference>
<dbReference type="GO" id="GO:0046872">
    <property type="term" value="F:metal ion binding"/>
    <property type="evidence" value="ECO:0007669"/>
    <property type="project" value="UniProtKB-KW"/>
</dbReference>
<keyword evidence="2" id="KW-0479">Metal-binding</keyword>
<evidence type="ECO:0000256" key="2">
    <source>
        <dbReference type="ARBA" id="ARBA00022723"/>
    </source>
</evidence>
<dbReference type="PANTHER" id="PTHR33693:SF1">
    <property type="entry name" value="TYPE-4 URACIL-DNA GLYCOSYLASE"/>
    <property type="match status" value="1"/>
</dbReference>
<dbReference type="PANTHER" id="PTHR33693">
    <property type="entry name" value="TYPE-5 URACIL-DNA GLYCOSYLASE"/>
    <property type="match status" value="1"/>
</dbReference>
<sequence>MTELLRIGPQIPKIPLEECDIAIVGEAPGRSEVEHDPPIPFVGQAGKLLDEMLIAAGIDRAMCYVTNIFLVRPPNNKVAHFFVRPAEALEKNIYFCRDLRPYNGLYLKKEFLPELERLADELQTVKPKVTIALGATALWAFTGAKGITRERGSIYSSYLVPGMDVIPTYHPAYILRNRSEKETVIQDLRKAKSLLEN</sequence>
<dbReference type="Gene3D" id="3.40.470.10">
    <property type="entry name" value="Uracil-DNA glycosylase-like domain"/>
    <property type="match status" value="1"/>
</dbReference>
<feature type="domain" description="Uracil-DNA glycosylase-like" evidence="8">
    <location>
        <begin position="12"/>
        <end position="189"/>
    </location>
</feature>
<proteinExistence type="predicted"/>
<dbReference type="CDD" id="cd10030">
    <property type="entry name" value="UDG-F4_TTUDGA_SPO1dp_like"/>
    <property type="match status" value="1"/>
</dbReference>
<organism evidence="9">
    <name type="scientific">marine sediment metagenome</name>
    <dbReference type="NCBI Taxonomy" id="412755"/>
    <lineage>
        <taxon>unclassified sequences</taxon>
        <taxon>metagenomes</taxon>
        <taxon>ecological metagenomes</taxon>
    </lineage>
</organism>
<dbReference type="SMART" id="SM00987">
    <property type="entry name" value="UreE_C"/>
    <property type="match status" value="1"/>
</dbReference>
<dbReference type="GO" id="GO:0006281">
    <property type="term" value="P:DNA repair"/>
    <property type="evidence" value="ECO:0007669"/>
    <property type="project" value="UniProtKB-KW"/>
</dbReference>
<dbReference type="SUPFAM" id="SSF52141">
    <property type="entry name" value="Uracil-DNA glycosylase-like"/>
    <property type="match status" value="1"/>
</dbReference>
<keyword evidence="7" id="KW-0234">DNA repair</keyword>
<reference evidence="9" key="1">
    <citation type="journal article" date="2015" name="Nature">
        <title>Complex archaea that bridge the gap between prokaryotes and eukaryotes.</title>
        <authorList>
            <person name="Spang A."/>
            <person name="Saw J.H."/>
            <person name="Jorgensen S.L."/>
            <person name="Zaremba-Niedzwiedzka K."/>
            <person name="Martijn J."/>
            <person name="Lind A.E."/>
            <person name="van Eijk R."/>
            <person name="Schleper C."/>
            <person name="Guy L."/>
            <person name="Ettema T.J."/>
        </authorList>
    </citation>
    <scope>NUCLEOTIDE SEQUENCE</scope>
</reference>
<dbReference type="InterPro" id="IPR036895">
    <property type="entry name" value="Uracil-DNA_glycosylase-like_sf"/>
</dbReference>
<comment type="caution">
    <text evidence="9">The sequence shown here is derived from an EMBL/GenBank/DDBJ whole genome shotgun (WGS) entry which is preliminary data.</text>
</comment>
<protein>
    <recommendedName>
        <fullName evidence="8">Uracil-DNA glycosylase-like domain-containing protein</fullName>
    </recommendedName>
</protein>
<evidence type="ECO:0000313" key="9">
    <source>
        <dbReference type="EMBL" id="KKN39136.1"/>
    </source>
</evidence>
<dbReference type="EMBL" id="LAZR01001781">
    <property type="protein sequence ID" value="KKN39136.1"/>
    <property type="molecule type" value="Genomic_DNA"/>
</dbReference>
<evidence type="ECO:0000256" key="6">
    <source>
        <dbReference type="ARBA" id="ARBA00023014"/>
    </source>
</evidence>